<dbReference type="RefSeq" id="WP_005935718.1">
    <property type="nucleotide sequence ID" value="NZ_ATVK01000002.1"/>
</dbReference>
<dbReference type="EMBL" id="BANT01000003">
    <property type="protein sequence ID" value="GAC56129.1"/>
    <property type="molecule type" value="Genomic_DNA"/>
</dbReference>
<reference evidence="1 2" key="1">
    <citation type="submission" date="2012-12" db="EMBL/GenBank/DDBJ databases">
        <title>Whole genome shotgun sequence of Gordonia hirsuta NBRC 16056.</title>
        <authorList>
            <person name="Isaki-Nakamura S."/>
            <person name="Hosoyama A."/>
            <person name="Tsuchikane K."/>
            <person name="Katsumata H."/>
            <person name="Baba S."/>
            <person name="Yamazaki S."/>
            <person name="Fujita N."/>
        </authorList>
    </citation>
    <scope>NUCLEOTIDE SEQUENCE [LARGE SCALE GENOMIC DNA]</scope>
    <source>
        <strain evidence="1 2">NBRC 16056</strain>
    </source>
</reference>
<proteinExistence type="predicted"/>
<dbReference type="AlphaFoldDB" id="L7L5B8"/>
<name>L7L5B8_9ACTN</name>
<comment type="caution">
    <text evidence="1">The sequence shown here is derived from an EMBL/GenBank/DDBJ whole genome shotgun (WGS) entry which is preliminary data.</text>
</comment>
<sequence length="91" mass="10272">MSPVFDDDDLEAYYAEIEARTAARQRPRRRPRASVDYRPPRCPTPEKICYPTLAAVTGAILAISAAPRASPSLRSYECECGAWHLTRSQRF</sequence>
<evidence type="ECO:0000313" key="2">
    <source>
        <dbReference type="Proteomes" id="UP000053405"/>
    </source>
</evidence>
<gene>
    <name evidence="1" type="ORF">GOHSU_03_00230</name>
</gene>
<dbReference type="STRING" id="1121927.GOHSU_03_00230"/>
<protein>
    <submittedName>
        <fullName evidence="1">Uncharacterized protein</fullName>
    </submittedName>
</protein>
<evidence type="ECO:0000313" key="1">
    <source>
        <dbReference type="EMBL" id="GAC56129.1"/>
    </source>
</evidence>
<dbReference type="Proteomes" id="UP000053405">
    <property type="component" value="Unassembled WGS sequence"/>
</dbReference>
<keyword evidence="2" id="KW-1185">Reference proteome</keyword>
<dbReference type="eggNOG" id="ENOG50329DB">
    <property type="taxonomic scope" value="Bacteria"/>
</dbReference>
<accession>L7L5B8</accession>
<organism evidence="1 2">
    <name type="scientific">Gordonia hirsuta DSM 44140 = NBRC 16056</name>
    <dbReference type="NCBI Taxonomy" id="1121927"/>
    <lineage>
        <taxon>Bacteria</taxon>
        <taxon>Bacillati</taxon>
        <taxon>Actinomycetota</taxon>
        <taxon>Actinomycetes</taxon>
        <taxon>Mycobacteriales</taxon>
        <taxon>Gordoniaceae</taxon>
        <taxon>Gordonia</taxon>
    </lineage>
</organism>